<sequence>MINGNIFRLDEYLRNNPGAFDLYIGSISFEERCLGAAKMFRKTSQNIKRIYFID</sequence>
<accession>X1EZ41</accession>
<proteinExistence type="predicted"/>
<gene>
    <name evidence="1" type="ORF">S01H4_65061</name>
</gene>
<dbReference type="EMBL" id="BART01039673">
    <property type="protein sequence ID" value="GAH22429.1"/>
    <property type="molecule type" value="Genomic_DNA"/>
</dbReference>
<feature type="non-terminal residue" evidence="1">
    <location>
        <position position="54"/>
    </location>
</feature>
<reference evidence="1" key="1">
    <citation type="journal article" date="2014" name="Front. Microbiol.">
        <title>High frequency of phylogenetically diverse reductive dehalogenase-homologous genes in deep subseafloor sedimentary metagenomes.</title>
        <authorList>
            <person name="Kawai M."/>
            <person name="Futagami T."/>
            <person name="Toyoda A."/>
            <person name="Takaki Y."/>
            <person name="Nishi S."/>
            <person name="Hori S."/>
            <person name="Arai W."/>
            <person name="Tsubouchi T."/>
            <person name="Morono Y."/>
            <person name="Uchiyama I."/>
            <person name="Ito T."/>
            <person name="Fujiyama A."/>
            <person name="Inagaki F."/>
            <person name="Takami H."/>
        </authorList>
    </citation>
    <scope>NUCLEOTIDE SEQUENCE</scope>
    <source>
        <strain evidence="1">Expedition CK06-06</strain>
    </source>
</reference>
<organism evidence="1">
    <name type="scientific">marine sediment metagenome</name>
    <dbReference type="NCBI Taxonomy" id="412755"/>
    <lineage>
        <taxon>unclassified sequences</taxon>
        <taxon>metagenomes</taxon>
        <taxon>ecological metagenomes</taxon>
    </lineage>
</organism>
<dbReference type="AlphaFoldDB" id="X1EZ41"/>
<comment type="caution">
    <text evidence="1">The sequence shown here is derived from an EMBL/GenBank/DDBJ whole genome shotgun (WGS) entry which is preliminary data.</text>
</comment>
<evidence type="ECO:0000313" key="1">
    <source>
        <dbReference type="EMBL" id="GAH22429.1"/>
    </source>
</evidence>
<protein>
    <submittedName>
        <fullName evidence="1">Uncharacterized protein</fullName>
    </submittedName>
</protein>
<name>X1EZ41_9ZZZZ</name>